<gene>
    <name evidence="2" type="ORF">g.23285</name>
</gene>
<dbReference type="AlphaFoldDB" id="A0A1B6D311"/>
<dbReference type="EMBL" id="GEDC01017217">
    <property type="protein sequence ID" value="JAS20081.1"/>
    <property type="molecule type" value="Transcribed_RNA"/>
</dbReference>
<feature type="compositionally biased region" description="Polar residues" evidence="1">
    <location>
        <begin position="362"/>
        <end position="377"/>
    </location>
</feature>
<proteinExistence type="predicted"/>
<feature type="compositionally biased region" description="Polar residues" evidence="1">
    <location>
        <begin position="624"/>
        <end position="635"/>
    </location>
</feature>
<organism evidence="2">
    <name type="scientific">Clastoptera arizonana</name>
    <name type="common">Arizona spittle bug</name>
    <dbReference type="NCBI Taxonomy" id="38151"/>
    <lineage>
        <taxon>Eukaryota</taxon>
        <taxon>Metazoa</taxon>
        <taxon>Ecdysozoa</taxon>
        <taxon>Arthropoda</taxon>
        <taxon>Hexapoda</taxon>
        <taxon>Insecta</taxon>
        <taxon>Pterygota</taxon>
        <taxon>Neoptera</taxon>
        <taxon>Paraneoptera</taxon>
        <taxon>Hemiptera</taxon>
        <taxon>Auchenorrhyncha</taxon>
        <taxon>Cercopoidea</taxon>
        <taxon>Clastopteridae</taxon>
        <taxon>Clastoptera</taxon>
    </lineage>
</organism>
<feature type="non-terminal residue" evidence="2">
    <location>
        <position position="780"/>
    </location>
</feature>
<protein>
    <submittedName>
        <fullName evidence="2">Uncharacterized protein</fullName>
    </submittedName>
</protein>
<evidence type="ECO:0000256" key="1">
    <source>
        <dbReference type="SAM" id="MobiDB-lite"/>
    </source>
</evidence>
<name>A0A1B6D311_9HEMI</name>
<feature type="compositionally biased region" description="Polar residues" evidence="1">
    <location>
        <begin position="318"/>
        <end position="335"/>
    </location>
</feature>
<feature type="region of interest" description="Disordered" evidence="1">
    <location>
        <begin position="316"/>
        <end position="377"/>
    </location>
</feature>
<evidence type="ECO:0000313" key="2">
    <source>
        <dbReference type="EMBL" id="JAS20081.1"/>
    </source>
</evidence>
<accession>A0A1B6D311</accession>
<reference evidence="2" key="1">
    <citation type="submission" date="2015-12" db="EMBL/GenBank/DDBJ databases">
        <title>De novo transcriptome assembly of four potential Pierce s Disease insect vectors from Arizona vineyards.</title>
        <authorList>
            <person name="Tassone E.E."/>
        </authorList>
    </citation>
    <scope>NUCLEOTIDE SEQUENCE</scope>
</reference>
<feature type="compositionally biased region" description="Polar residues" evidence="1">
    <location>
        <begin position="587"/>
        <end position="605"/>
    </location>
</feature>
<sequence>MAERISGAALTLAFNKRANSELGVLHEKLEVQLRDDLKKEIYSENTVTEKENDLVAYLSKLKKVCSHSIDPCTPESDVYLTPETSPTDIRHRYGHTRCASDSGLNNLANQPIDLRKTNALYYSLVTVDEVYDSYTNEADAILEKELAEQDELFKSFKSIISKEGQTSNINKGNKPSTFKLPFSPKHKIIFPRGQNKLLNKTACLDFKFDLNRTIKERYSQKKCVTNVCRIDGTATENVVEIVKHSTNVNNLRSFNSTEVENSASFYEKQCSLSNNKEKHIKQLENMSKLHKIEVDEVMSNTEIDIQGQDSCLEAGSSGYLTGSSPKETVSETSAADVTEVATSDDIPHDNDKSVQSSSVSSDEGTWESTFPNSNAADGIQVTSSINDEKCTNDIKPSPCNDIHNKEVKNFGDGFFSDNSQFEVHNLPSVRDPSIKTETSDILRNNNLTSNCYKGLVRSCKDVSILDNSKECENGHHTTVKTEITYEQESYIDYSNKEEELKPSNRHDVFDQADLDSNNCSHKTNCFIDASSLSDESEILVPTPRLSNIDNCYFDIYDTSVSNNITDKSKTTTNFVIQEKKISPLSINENLCNRQDNSNNSNSGFTEKTIPKESSSLPPSEKNDVSQPVNIESTQADFEKRRSSLIRRNTFELEPNDEKLAMLRHEFEKRQGNLISQSSKQSELSGEYDIGVSYEESSYKQGPPNSLSIQNNLPVHQVLDDEAHSPDSLNNDGIIDPFTERMDKKINCHGSIEDKRVISMDFLTRVIDSKNGINGKGNDKD</sequence>
<feature type="region of interest" description="Disordered" evidence="1">
    <location>
        <begin position="587"/>
        <end position="635"/>
    </location>
</feature>